<evidence type="ECO:0000259" key="13">
    <source>
        <dbReference type="Pfam" id="PF08609"/>
    </source>
</evidence>
<feature type="region of interest" description="Disordered" evidence="12">
    <location>
        <begin position="1"/>
        <end position="41"/>
    </location>
</feature>
<reference evidence="15" key="2">
    <citation type="journal article" date="2014" name="Science">
        <title>Comparative genomics reveals insights into avian genome evolution and adaptation.</title>
        <authorList>
            <consortium name="Avian Genome Consortium"/>
            <person name="Zhang G."/>
            <person name="Li C."/>
            <person name="Li Q."/>
            <person name="Li B."/>
            <person name="Larkin D.M."/>
            <person name="Lee C."/>
            <person name="Storz J.F."/>
            <person name="Antunes A."/>
            <person name="Greenwold M.J."/>
            <person name="Meredith R.W."/>
            <person name="Odeen A."/>
            <person name="Cui J."/>
            <person name="Zhou Q."/>
            <person name="Xu L."/>
            <person name="Pan H."/>
            <person name="Wang Z."/>
            <person name="Jin L."/>
            <person name="Zhang P."/>
            <person name="Hu H."/>
            <person name="Yang W."/>
            <person name="Hu J."/>
            <person name="Xiao J."/>
            <person name="Yang Z."/>
            <person name="Liu Y."/>
            <person name="Xie Q."/>
            <person name="Yu H."/>
            <person name="Lian J."/>
            <person name="Wen P."/>
            <person name="Zhang F."/>
            <person name="Li H."/>
            <person name="Zeng Y."/>
            <person name="Xiong Z."/>
            <person name="Liu S."/>
            <person name="Zhou L."/>
            <person name="Huang Z."/>
            <person name="An N."/>
            <person name="Wang J."/>
            <person name="Zheng Q."/>
            <person name="Xiong Y."/>
            <person name="Wang G."/>
            <person name="Wang B."/>
            <person name="Wang J."/>
            <person name="Fan Y."/>
            <person name="da Fonseca R.R."/>
            <person name="Alfaro-Nunez A."/>
            <person name="Schubert M."/>
            <person name="Orlando L."/>
            <person name="Mourier T."/>
            <person name="Howard J.T."/>
            <person name="Ganapathy G."/>
            <person name="Pfenning A."/>
            <person name="Whitney O."/>
            <person name="Rivas M.V."/>
            <person name="Hara E."/>
            <person name="Smith J."/>
            <person name="Farre M."/>
            <person name="Narayan J."/>
            <person name="Slavov G."/>
            <person name="Romanov M.N."/>
            <person name="Borges R."/>
            <person name="Machado J.P."/>
            <person name="Khan I."/>
            <person name="Springer M.S."/>
            <person name="Gatesy J."/>
            <person name="Hoffmann F.G."/>
            <person name="Opazo J.C."/>
            <person name="Hastad O."/>
            <person name="Sawyer R.H."/>
            <person name="Kim H."/>
            <person name="Kim K.W."/>
            <person name="Kim H.J."/>
            <person name="Cho S."/>
            <person name="Li N."/>
            <person name="Huang Y."/>
            <person name="Bruford M.W."/>
            <person name="Zhan X."/>
            <person name="Dixon A."/>
            <person name="Bertelsen M.F."/>
            <person name="Derryberry E."/>
            <person name="Warren W."/>
            <person name="Wilson R.K."/>
            <person name="Li S."/>
            <person name="Ray D.A."/>
            <person name="Green R.E."/>
            <person name="O'Brien S.J."/>
            <person name="Griffin D."/>
            <person name="Johnson W.E."/>
            <person name="Haussler D."/>
            <person name="Ryder O.A."/>
            <person name="Willerslev E."/>
            <person name="Graves G.R."/>
            <person name="Alstrom P."/>
            <person name="Fjeldsa J."/>
            <person name="Mindell D.P."/>
            <person name="Edwards S.V."/>
            <person name="Braun E.L."/>
            <person name="Rahbek C."/>
            <person name="Burt D.W."/>
            <person name="Houde P."/>
            <person name="Zhang Y."/>
            <person name="Yang H."/>
            <person name="Wang J."/>
            <person name="Jarvis E.D."/>
            <person name="Gilbert M.T."/>
            <person name="Wang J."/>
        </authorList>
    </citation>
    <scope>NUCLEOTIDE SEQUENCE [LARGE SCALE GENOMIC DNA]</scope>
</reference>
<dbReference type="Proteomes" id="UP000031515">
    <property type="component" value="Unassembled WGS sequence"/>
</dbReference>
<feature type="non-terminal residue" evidence="14">
    <location>
        <position position="379"/>
    </location>
</feature>
<evidence type="ECO:0000256" key="3">
    <source>
        <dbReference type="ARBA" id="ARBA00015352"/>
    </source>
</evidence>
<feature type="compositionally biased region" description="Basic and acidic residues" evidence="12">
    <location>
        <begin position="16"/>
        <end position="35"/>
    </location>
</feature>
<dbReference type="PANTHER" id="PTHR19316">
    <property type="entry name" value="PROTEIN FOLDING REGULATOR"/>
    <property type="match status" value="1"/>
</dbReference>
<dbReference type="InterPro" id="IPR016024">
    <property type="entry name" value="ARM-type_fold"/>
</dbReference>
<feature type="domain" description="Nucleotide exchange factor Fes1" evidence="13">
    <location>
        <begin position="65"/>
        <end position="142"/>
    </location>
</feature>
<keyword evidence="5" id="KW-0732">Signal</keyword>
<evidence type="ECO:0000256" key="2">
    <source>
        <dbReference type="ARBA" id="ARBA00010588"/>
    </source>
</evidence>
<proteinExistence type="inferred from homology"/>
<gene>
    <name evidence="14" type="ORF">M959_06944</name>
</gene>
<evidence type="ECO:0000256" key="4">
    <source>
        <dbReference type="ARBA" id="ARBA00022448"/>
    </source>
</evidence>
<feature type="non-terminal residue" evidence="14">
    <location>
        <position position="1"/>
    </location>
</feature>
<dbReference type="AlphaFoldDB" id="A0A093DJI4"/>
<comment type="function">
    <text evidence="10">Required for protein translocation and folding in the endoplasmic reticulum (ER). Functions as a nucleotide exchange factor for the ER lumenal chaperone HSPA5.</text>
</comment>
<protein>
    <recommendedName>
        <fullName evidence="3">Nucleotide exchange factor SIL1</fullName>
    </recommendedName>
</protein>
<organism evidence="14 15">
    <name type="scientific">Chaetura pelagica</name>
    <name type="common">Chimney swift</name>
    <name type="synonym">Hirundo pelagica</name>
    <dbReference type="NCBI Taxonomy" id="8897"/>
    <lineage>
        <taxon>Eukaryota</taxon>
        <taxon>Metazoa</taxon>
        <taxon>Chordata</taxon>
        <taxon>Craniata</taxon>
        <taxon>Vertebrata</taxon>
        <taxon>Euteleostomi</taxon>
        <taxon>Archelosauria</taxon>
        <taxon>Archosauria</taxon>
        <taxon>Dinosauria</taxon>
        <taxon>Saurischia</taxon>
        <taxon>Theropoda</taxon>
        <taxon>Coelurosauria</taxon>
        <taxon>Aves</taxon>
        <taxon>Neognathae</taxon>
        <taxon>Neoaves</taxon>
        <taxon>Strisores</taxon>
        <taxon>Apodiformes</taxon>
        <taxon>Apodidae</taxon>
        <taxon>Apodinae</taxon>
        <taxon>Chaetura</taxon>
    </lineage>
</organism>
<dbReference type="GO" id="GO:0015031">
    <property type="term" value="P:protein transport"/>
    <property type="evidence" value="ECO:0007669"/>
    <property type="project" value="UniProtKB-KW"/>
</dbReference>
<keyword evidence="6" id="KW-0256">Endoplasmic reticulum</keyword>
<name>A0A093DJI4_CHAPE</name>
<evidence type="ECO:0000256" key="9">
    <source>
        <dbReference type="ARBA" id="ARBA00023180"/>
    </source>
</evidence>
<keyword evidence="15" id="KW-1185">Reference proteome</keyword>
<evidence type="ECO:0000256" key="12">
    <source>
        <dbReference type="SAM" id="MobiDB-lite"/>
    </source>
</evidence>
<dbReference type="InterPro" id="IPR013918">
    <property type="entry name" value="Nucleotide_exch_fac_Fes1"/>
</dbReference>
<dbReference type="EMBL" id="KN126647">
    <property type="protein sequence ID" value="KFU91358.1"/>
    <property type="molecule type" value="Genomic_DNA"/>
</dbReference>
<keyword evidence="11" id="KW-0175">Coiled coil</keyword>
<dbReference type="GO" id="GO:0005788">
    <property type="term" value="C:endoplasmic reticulum lumen"/>
    <property type="evidence" value="ECO:0007669"/>
    <property type="project" value="UniProtKB-SubCell"/>
</dbReference>
<accession>A0A093DJI4</accession>
<evidence type="ECO:0000256" key="7">
    <source>
        <dbReference type="ARBA" id="ARBA00022927"/>
    </source>
</evidence>
<keyword evidence="9" id="KW-0325">Glycoprotein</keyword>
<evidence type="ECO:0000313" key="15">
    <source>
        <dbReference type="Proteomes" id="UP000031515"/>
    </source>
</evidence>
<dbReference type="Pfam" id="PF08609">
    <property type="entry name" value="Fes1"/>
    <property type="match status" value="1"/>
</dbReference>
<evidence type="ECO:0000256" key="5">
    <source>
        <dbReference type="ARBA" id="ARBA00022729"/>
    </source>
</evidence>
<dbReference type="FunFam" id="1.25.10.10:FF:000148">
    <property type="entry name" value="SIL1 nucleotide exchange factor"/>
    <property type="match status" value="1"/>
</dbReference>
<evidence type="ECO:0000256" key="11">
    <source>
        <dbReference type="SAM" id="Coils"/>
    </source>
</evidence>
<feature type="coiled-coil region" evidence="11">
    <location>
        <begin position="56"/>
        <end position="105"/>
    </location>
</feature>
<dbReference type="GO" id="GO:0000774">
    <property type="term" value="F:adenyl-nucleotide exchange factor activity"/>
    <property type="evidence" value="ECO:0007669"/>
    <property type="project" value="TreeGrafter"/>
</dbReference>
<evidence type="ECO:0000256" key="10">
    <source>
        <dbReference type="ARBA" id="ARBA00037748"/>
    </source>
</evidence>
<dbReference type="Gene3D" id="1.25.10.10">
    <property type="entry name" value="Leucine-rich Repeat Variant"/>
    <property type="match status" value="1"/>
</dbReference>
<evidence type="ECO:0000256" key="6">
    <source>
        <dbReference type="ARBA" id="ARBA00022824"/>
    </source>
</evidence>
<dbReference type="InterPro" id="IPR050693">
    <property type="entry name" value="Hsp70_NEF-Inhibitors"/>
</dbReference>
<keyword evidence="7" id="KW-0653">Protein transport</keyword>
<dbReference type="SUPFAM" id="SSF48371">
    <property type="entry name" value="ARM repeat"/>
    <property type="match status" value="1"/>
</dbReference>
<evidence type="ECO:0000256" key="8">
    <source>
        <dbReference type="ARBA" id="ARBA00023010"/>
    </source>
</evidence>
<reference evidence="14 15" key="1">
    <citation type="submission" date="2013-08" db="EMBL/GenBank/DDBJ databases">
        <title>Genome evolution of avian class.</title>
        <authorList>
            <person name="Zhang G."/>
            <person name="Li C."/>
        </authorList>
    </citation>
    <scope>NUCLEOTIDE SEQUENCE [LARGE SCALE GENOMIC DNA]</scope>
    <source>
        <strain evidence="14">M959</strain>
    </source>
</reference>
<evidence type="ECO:0000256" key="1">
    <source>
        <dbReference type="ARBA" id="ARBA00004319"/>
    </source>
</evidence>
<evidence type="ECO:0000313" key="14">
    <source>
        <dbReference type="EMBL" id="KFU91358.1"/>
    </source>
</evidence>
<comment type="subcellular location">
    <subcellularLocation>
        <location evidence="1">Endoplasmic reticulum lumen</location>
    </subcellularLocation>
</comment>
<keyword evidence="8" id="KW-0811">Translocation</keyword>
<comment type="similarity">
    <text evidence="2">Belongs to the SIL1 family.</text>
</comment>
<dbReference type="PANTHER" id="PTHR19316:SF35">
    <property type="entry name" value="NUCLEOTIDE EXCHANGE FACTOR SIL1"/>
    <property type="match status" value="1"/>
</dbReference>
<keyword evidence="4" id="KW-0813">Transport</keyword>
<dbReference type="InterPro" id="IPR011989">
    <property type="entry name" value="ARM-like"/>
</dbReference>
<sequence>QAVPAGSHVRLNLQTGDREAKLPDGENGKSDTREEKRRKRLGKVDVDFNSFTSQELKKALAKMKESEKAEKKAHEEEVRKKFRPIEQLKEEFEKLNVKMETDYEIMVKLISKLNSSASTLDEKVEALYDLEYYVHQVDNAKDFLSMGGLQLVIEGLNSTEPALKEHAAFVLGAALSSNPRVQIEAIEGGALQKLLVILATEQPLPVKKKALFALSSMLRHFPYAQQQFLKLGGLQVLRSLFRQKGMETLHVRVVTLLYDLIMEKMLLEDSQHGDQTEEKIQQYRQVKLVPAVVEQDWCVVVSNLLAMPEHDTREKVLKTVGVLMTFCKELYRGDQALSSTLSLLRSEYEELAAQEQREGDKDGYFRELLGSVNSIIQEL</sequence>